<organism evidence="1 2">
    <name type="scientific">Eretmocerus hayati</name>
    <dbReference type="NCBI Taxonomy" id="131215"/>
    <lineage>
        <taxon>Eukaryota</taxon>
        <taxon>Metazoa</taxon>
        <taxon>Ecdysozoa</taxon>
        <taxon>Arthropoda</taxon>
        <taxon>Hexapoda</taxon>
        <taxon>Insecta</taxon>
        <taxon>Pterygota</taxon>
        <taxon>Neoptera</taxon>
        <taxon>Endopterygota</taxon>
        <taxon>Hymenoptera</taxon>
        <taxon>Apocrita</taxon>
        <taxon>Proctotrupomorpha</taxon>
        <taxon>Chalcidoidea</taxon>
        <taxon>Aphelinidae</taxon>
        <taxon>Aphelininae</taxon>
        <taxon>Eretmocerus</taxon>
    </lineage>
</organism>
<accession>A0ACC2PLP2</accession>
<proteinExistence type="predicted"/>
<evidence type="ECO:0000313" key="1">
    <source>
        <dbReference type="EMBL" id="KAJ8684504.1"/>
    </source>
</evidence>
<protein>
    <submittedName>
        <fullName evidence="1">Uncharacterized protein</fullName>
    </submittedName>
</protein>
<dbReference type="EMBL" id="CM056741">
    <property type="protein sequence ID" value="KAJ8684504.1"/>
    <property type="molecule type" value="Genomic_DNA"/>
</dbReference>
<sequence length="349" mass="38747">MDRDQSGNRVNKNLDAVTKAQLLDDISKDEWEFIQQICALPELDITMSDQREEQCETQNLEVNTVEFGGESVTNSLSAIIANSEMPSIFAHAVDNQDLRVQSIVLDLMECEKSRSAQGLDEILMEIGLVPSNMNIVSNTASSDNTYAATGNSATTDFPRYSEPGTVAANNFPMDDHGPSINLPAYDEINSTEAMNLQELNYDPINTPVPEYGEVIDSYNDNKEENDAHGIISLTEEKRNNGAQMEFLQWYAPSQCENTVATKRDEILQSPTKQDIQLEPNNTIVTVEIHSVEVKNELVVNQESGYPNKNFQSGQNTADTSTNNCNLTEAPRDAASDTPNINEAERIRTR</sequence>
<gene>
    <name evidence="1" type="ORF">QAD02_020296</name>
</gene>
<comment type="caution">
    <text evidence="1">The sequence shown here is derived from an EMBL/GenBank/DDBJ whole genome shotgun (WGS) entry which is preliminary data.</text>
</comment>
<evidence type="ECO:0000313" key="2">
    <source>
        <dbReference type="Proteomes" id="UP001239111"/>
    </source>
</evidence>
<dbReference type="Proteomes" id="UP001239111">
    <property type="component" value="Chromosome 1"/>
</dbReference>
<keyword evidence="2" id="KW-1185">Reference proteome</keyword>
<reference evidence="1" key="1">
    <citation type="submission" date="2023-04" db="EMBL/GenBank/DDBJ databases">
        <title>A chromosome-level genome assembly of the parasitoid wasp Eretmocerus hayati.</title>
        <authorList>
            <person name="Zhong Y."/>
            <person name="Liu S."/>
            <person name="Liu Y."/>
        </authorList>
    </citation>
    <scope>NUCLEOTIDE SEQUENCE</scope>
    <source>
        <strain evidence="1">ZJU_SS_LIU_2023</strain>
    </source>
</reference>
<name>A0ACC2PLP2_9HYME</name>